<accession>A0ABQ9MSC1</accession>
<evidence type="ECO:0000256" key="1">
    <source>
        <dbReference type="SAM" id="MobiDB-lite"/>
    </source>
</evidence>
<name>A0ABQ9MSC1_HEVBR</name>
<sequence length="452" mass="49277">MALKNARDHWAFLEEIEAPMWVDLTLEAMSNYQDINDGWFHTSHVFHQCSSHQLKAAFAHSGEGSISSDIDMKQPSSPKLPHSVSRSRGKHYASNKCGGNGRNLALNKQHPVKVLSGKSSWVNSGSGEEIKPKLSFINSIKTSRSKKNFVLKRELTNNVKENGLKAVSNHGDCEGSSSSVVDKAGVSNTSTITSEGGEKPQQRNMEVSNLAFGYSSGLLSAMRVSLRKSCVTRQASRVYFNNNRRQSRGCLSLSGKSSVGSSSNPSFDVNSPTFALMQHREGTPDSRNAANMTRATKNKVKDSNVFTASNVHVKGGNCNARKGRTFSKSAHREVAKSKVQNQTRHVKALLPHRVNEPGLLSGAAKAKEKVTMGGHNRLLASGNENAKGRVPMSQKCSRGDIATGIMDRVQKEGKQSVPQKCDRTRLVGPKEKISSPNKGKHPANASQRVYLR</sequence>
<keyword evidence="3" id="KW-1185">Reference proteome</keyword>
<feature type="compositionally biased region" description="Basic and acidic residues" evidence="1">
    <location>
        <begin position="409"/>
        <end position="433"/>
    </location>
</feature>
<reference evidence="2" key="1">
    <citation type="journal article" date="2023" name="Plant Biotechnol. J.">
        <title>Chromosome-level wild Hevea brasiliensis genome provides new tools for genomic-assisted breeding and valuable loci to elevate rubber yield.</title>
        <authorList>
            <person name="Cheng H."/>
            <person name="Song X."/>
            <person name="Hu Y."/>
            <person name="Wu T."/>
            <person name="Yang Q."/>
            <person name="An Z."/>
            <person name="Feng S."/>
            <person name="Deng Z."/>
            <person name="Wu W."/>
            <person name="Zeng X."/>
            <person name="Tu M."/>
            <person name="Wang X."/>
            <person name="Huang H."/>
        </authorList>
    </citation>
    <scope>NUCLEOTIDE SEQUENCE</scope>
    <source>
        <strain evidence="2">MT/VB/25A 57/8</strain>
    </source>
</reference>
<evidence type="ECO:0000313" key="2">
    <source>
        <dbReference type="EMBL" id="KAJ9182823.1"/>
    </source>
</evidence>
<dbReference type="Proteomes" id="UP001174677">
    <property type="component" value="Chromosome 4"/>
</dbReference>
<organism evidence="2 3">
    <name type="scientific">Hevea brasiliensis</name>
    <name type="common">Para rubber tree</name>
    <name type="synonym">Siphonia brasiliensis</name>
    <dbReference type="NCBI Taxonomy" id="3981"/>
    <lineage>
        <taxon>Eukaryota</taxon>
        <taxon>Viridiplantae</taxon>
        <taxon>Streptophyta</taxon>
        <taxon>Embryophyta</taxon>
        <taxon>Tracheophyta</taxon>
        <taxon>Spermatophyta</taxon>
        <taxon>Magnoliopsida</taxon>
        <taxon>eudicotyledons</taxon>
        <taxon>Gunneridae</taxon>
        <taxon>Pentapetalae</taxon>
        <taxon>rosids</taxon>
        <taxon>fabids</taxon>
        <taxon>Malpighiales</taxon>
        <taxon>Euphorbiaceae</taxon>
        <taxon>Crotonoideae</taxon>
        <taxon>Micrandreae</taxon>
        <taxon>Hevea</taxon>
    </lineage>
</organism>
<protein>
    <submittedName>
        <fullName evidence="2">Uncharacterized protein</fullName>
    </submittedName>
</protein>
<feature type="region of interest" description="Disordered" evidence="1">
    <location>
        <begin position="409"/>
        <end position="452"/>
    </location>
</feature>
<proteinExistence type="predicted"/>
<evidence type="ECO:0000313" key="3">
    <source>
        <dbReference type="Proteomes" id="UP001174677"/>
    </source>
</evidence>
<feature type="region of interest" description="Disordered" evidence="1">
    <location>
        <begin position="65"/>
        <end position="104"/>
    </location>
</feature>
<comment type="caution">
    <text evidence="2">The sequence shown here is derived from an EMBL/GenBank/DDBJ whole genome shotgun (WGS) entry which is preliminary data.</text>
</comment>
<dbReference type="EMBL" id="JARPOI010000004">
    <property type="protein sequence ID" value="KAJ9182823.1"/>
    <property type="molecule type" value="Genomic_DNA"/>
</dbReference>
<gene>
    <name evidence="2" type="ORF">P3X46_006773</name>
</gene>